<dbReference type="RefSeq" id="WP_322422567.1">
    <property type="nucleotide sequence ID" value="NZ_JAXQNN010000007.1"/>
</dbReference>
<comment type="caution">
    <text evidence="1">The sequence shown here is derived from an EMBL/GenBank/DDBJ whole genome shotgun (WGS) entry which is preliminary data.</text>
</comment>
<dbReference type="Proteomes" id="UP001292084">
    <property type="component" value="Unassembled WGS sequence"/>
</dbReference>
<evidence type="ECO:0000313" key="1">
    <source>
        <dbReference type="EMBL" id="MDZ5713608.1"/>
    </source>
</evidence>
<proteinExistence type="predicted"/>
<dbReference type="EMBL" id="JAXQNN010000007">
    <property type="protein sequence ID" value="MDZ5713608.1"/>
    <property type="molecule type" value="Genomic_DNA"/>
</dbReference>
<sequence length="53" mass="5948">MRFIYAALLILLIAGCTKEPEPPEVSPMSTWLPSTLNEYDLAPEYAIKKLPVL</sequence>
<organism evidence="1 2">
    <name type="scientific">Jeotgalibacillus haloalkalitolerans</name>
    <dbReference type="NCBI Taxonomy" id="3104292"/>
    <lineage>
        <taxon>Bacteria</taxon>
        <taxon>Bacillati</taxon>
        <taxon>Bacillota</taxon>
        <taxon>Bacilli</taxon>
        <taxon>Bacillales</taxon>
        <taxon>Caryophanaceae</taxon>
        <taxon>Jeotgalibacillus</taxon>
    </lineage>
</organism>
<gene>
    <name evidence="1" type="ORF">UFB30_15350</name>
</gene>
<protein>
    <submittedName>
        <fullName evidence="1">Uncharacterized protein</fullName>
    </submittedName>
</protein>
<accession>A0ABU5KR87</accession>
<keyword evidence="2" id="KW-1185">Reference proteome</keyword>
<reference evidence="1 2" key="1">
    <citation type="submission" date="2023-12" db="EMBL/GenBank/DDBJ databases">
        <title>Jeotgalibacillus haloalkaliphilus sp. nov., a novel salt-tolerant bacteria, isolated from the estuary of the Fenhe River into the Yellow River.</title>
        <authorList>
            <person name="Li Y."/>
        </authorList>
    </citation>
    <scope>NUCLEOTIDE SEQUENCE [LARGE SCALE GENOMIC DNA]</scope>
    <source>
        <strain evidence="1 2">HH7-29</strain>
    </source>
</reference>
<evidence type="ECO:0000313" key="2">
    <source>
        <dbReference type="Proteomes" id="UP001292084"/>
    </source>
</evidence>
<name>A0ABU5KR87_9BACL</name>
<dbReference type="PROSITE" id="PS51257">
    <property type="entry name" value="PROKAR_LIPOPROTEIN"/>
    <property type="match status" value="1"/>
</dbReference>